<proteinExistence type="predicted"/>
<reference evidence="1" key="1">
    <citation type="submission" date="2020-03" db="EMBL/GenBank/DDBJ databases">
        <title>The deep terrestrial virosphere.</title>
        <authorList>
            <person name="Holmfeldt K."/>
            <person name="Nilsson E."/>
            <person name="Simone D."/>
            <person name="Lopez-Fernandez M."/>
            <person name="Wu X."/>
            <person name="de Brujin I."/>
            <person name="Lundin D."/>
            <person name="Andersson A."/>
            <person name="Bertilsson S."/>
            <person name="Dopson M."/>
        </authorList>
    </citation>
    <scope>NUCLEOTIDE SEQUENCE</scope>
    <source>
        <strain evidence="1">MM415A00270</strain>
        <strain evidence="2">MM415B03443</strain>
    </source>
</reference>
<gene>
    <name evidence="1" type="ORF">MM415A00270_0011</name>
    <name evidence="2" type="ORF">MM415B03443_0008</name>
</gene>
<name>A0A6M3KNI0_9ZZZZ</name>
<protein>
    <submittedName>
        <fullName evidence="1">Uncharacterized protein</fullName>
    </submittedName>
</protein>
<dbReference type="AlphaFoldDB" id="A0A6M3KNI0"/>
<evidence type="ECO:0000313" key="1">
    <source>
        <dbReference type="EMBL" id="QJA83603.1"/>
    </source>
</evidence>
<sequence length="66" mass="7792">MTIQMSKQNIEDKLLGNMRFTCPEKYFWKDNILFSKKKEPNLFGSGFIEIENPITILWRGKPVEVV</sequence>
<dbReference type="EMBL" id="MT142514">
    <property type="protein sequence ID" value="QJA83603.1"/>
    <property type="molecule type" value="Genomic_DNA"/>
</dbReference>
<dbReference type="EMBL" id="MT142967">
    <property type="protein sequence ID" value="QJA91177.1"/>
    <property type="molecule type" value="Genomic_DNA"/>
</dbReference>
<evidence type="ECO:0000313" key="2">
    <source>
        <dbReference type="EMBL" id="QJA91177.1"/>
    </source>
</evidence>
<accession>A0A6M3KNI0</accession>
<organism evidence="1">
    <name type="scientific">viral metagenome</name>
    <dbReference type="NCBI Taxonomy" id="1070528"/>
    <lineage>
        <taxon>unclassified sequences</taxon>
        <taxon>metagenomes</taxon>
        <taxon>organismal metagenomes</taxon>
    </lineage>
</organism>